<dbReference type="NCBIfam" id="TIGR01537">
    <property type="entry name" value="portal_HK97"/>
    <property type="match status" value="1"/>
</dbReference>
<dbReference type="InterPro" id="IPR006427">
    <property type="entry name" value="Portal_HK97"/>
</dbReference>
<proteinExistence type="predicted"/>
<dbReference type="Proteomes" id="UP000594118">
    <property type="component" value="Chromosome"/>
</dbReference>
<dbReference type="InterPro" id="IPR006944">
    <property type="entry name" value="Phage/GTA_portal"/>
</dbReference>
<protein>
    <submittedName>
        <fullName evidence="1">Phage portal protein</fullName>
    </submittedName>
</protein>
<organism evidence="1 2">
    <name type="scientific">Pseudooceanicola spongiae</name>
    <dbReference type="NCBI Taxonomy" id="2613965"/>
    <lineage>
        <taxon>Bacteria</taxon>
        <taxon>Pseudomonadati</taxon>
        <taxon>Pseudomonadota</taxon>
        <taxon>Alphaproteobacteria</taxon>
        <taxon>Rhodobacterales</taxon>
        <taxon>Paracoccaceae</taxon>
        <taxon>Pseudooceanicola</taxon>
    </lineage>
</organism>
<sequence length="398" mass="43793">MGVIDYFRRDGAAKTTVAAPEQKASATGKLVAYQSSGRVAWSPRDAVSLTRTGFTGNPVGYRAVKMIAEAAAALPLILQDRQRRYEEHPVLSLIRKPNQAQGRAEMFEALYGHLLLTGNAYLEAVAAEEGAPVELHVLRSDRMSLVPGDDGWPVAFDYNVNGSKHRFDVTGDRPAICHMKSFHPQDDHYGLSPMQAAAQALDVHNSASRWSKALLDNSARPSGAIVYKGYEGEGSMTTEQYDRLVNEMEMHHQGARNAGRPMLLEGGLDWKPMGFSPSDMEFQKTKEAAAREIALAFGVPPMLLGIQGDATYANYQEAHRAFFRLTVLPLATRVTASVGEWLERFTGEDLMLGPDLDKVPALADERDAQWRRVSEASFLSEAEKRLMLGLPPLDPDHG</sequence>
<name>A0A7L9WL52_9RHOB</name>
<keyword evidence="2" id="KW-1185">Reference proteome</keyword>
<reference evidence="1 2" key="1">
    <citation type="submission" date="2019-10" db="EMBL/GenBank/DDBJ databases">
        <title>Pseudopuniceibacterium sp. HQ09 islated from Antarctica.</title>
        <authorList>
            <person name="Liao L."/>
            <person name="Su S."/>
            <person name="Chen B."/>
            <person name="Yu Y."/>
        </authorList>
    </citation>
    <scope>NUCLEOTIDE SEQUENCE [LARGE SCALE GENOMIC DNA]</scope>
    <source>
        <strain evidence="1 2">HQ09</strain>
    </source>
</reference>
<dbReference type="KEGG" id="pshq:F3W81_02470"/>
<evidence type="ECO:0000313" key="2">
    <source>
        <dbReference type="Proteomes" id="UP000594118"/>
    </source>
</evidence>
<accession>A0A7L9WL52</accession>
<dbReference type="EMBL" id="CP045201">
    <property type="protein sequence ID" value="QOL79780.1"/>
    <property type="molecule type" value="Genomic_DNA"/>
</dbReference>
<dbReference type="RefSeq" id="WP_193082097.1">
    <property type="nucleotide sequence ID" value="NZ_CP045201.1"/>
</dbReference>
<dbReference type="Pfam" id="PF04860">
    <property type="entry name" value="Phage_portal"/>
    <property type="match status" value="1"/>
</dbReference>
<gene>
    <name evidence="1" type="ORF">F3W81_02470</name>
</gene>
<dbReference type="AlphaFoldDB" id="A0A7L9WL52"/>
<evidence type="ECO:0000313" key="1">
    <source>
        <dbReference type="EMBL" id="QOL79780.1"/>
    </source>
</evidence>